<protein>
    <submittedName>
        <fullName evidence="2">Uncharacterized protein</fullName>
    </submittedName>
</protein>
<comment type="caution">
    <text evidence="2">The sequence shown here is derived from an EMBL/GenBank/DDBJ whole genome shotgun (WGS) entry which is preliminary data.</text>
</comment>
<feature type="transmembrane region" description="Helical" evidence="1">
    <location>
        <begin position="46"/>
        <end position="67"/>
    </location>
</feature>
<feature type="transmembrane region" description="Helical" evidence="1">
    <location>
        <begin position="79"/>
        <end position="97"/>
    </location>
</feature>
<dbReference type="RefSeq" id="WP_099151378.1">
    <property type="nucleotide sequence ID" value="NZ_PDUD01000022.1"/>
</dbReference>
<dbReference type="Proteomes" id="UP000223913">
    <property type="component" value="Unassembled WGS sequence"/>
</dbReference>
<dbReference type="AlphaFoldDB" id="A0A2D0NAB7"/>
<evidence type="ECO:0000313" key="2">
    <source>
        <dbReference type="EMBL" id="PHN05326.1"/>
    </source>
</evidence>
<feature type="transmembrane region" description="Helical" evidence="1">
    <location>
        <begin position="12"/>
        <end position="31"/>
    </location>
</feature>
<keyword evidence="1" id="KW-1133">Transmembrane helix</keyword>
<organism evidence="2 3">
    <name type="scientific">Flavilitoribacter nigricans (strain ATCC 23147 / DSM 23189 / NBRC 102662 / NCIMB 1420 / SS-2)</name>
    <name type="common">Lewinella nigricans</name>
    <dbReference type="NCBI Taxonomy" id="1122177"/>
    <lineage>
        <taxon>Bacteria</taxon>
        <taxon>Pseudomonadati</taxon>
        <taxon>Bacteroidota</taxon>
        <taxon>Saprospiria</taxon>
        <taxon>Saprospirales</taxon>
        <taxon>Lewinellaceae</taxon>
        <taxon>Flavilitoribacter</taxon>
    </lineage>
</organism>
<name>A0A2D0NAB7_FLAN2</name>
<accession>A0A2D0NAB7</accession>
<sequence length="98" mass="11020">MNDQTIHQNPDRYILPSAFSYAALLNALLWSREGIDSFDFLLSGEVFLFGFLTAACAAMMIGAFYSLNRFRLEPILQYSLGLFIGGIPIMALIIWTFS</sequence>
<reference evidence="2 3" key="1">
    <citation type="submission" date="2017-10" db="EMBL/GenBank/DDBJ databases">
        <title>The draft genome sequence of Lewinella nigricans NBRC 102662.</title>
        <authorList>
            <person name="Wang K."/>
        </authorList>
    </citation>
    <scope>NUCLEOTIDE SEQUENCE [LARGE SCALE GENOMIC DNA]</scope>
    <source>
        <strain evidence="2 3">NBRC 102662</strain>
    </source>
</reference>
<keyword evidence="1" id="KW-0472">Membrane</keyword>
<keyword evidence="1" id="KW-0812">Transmembrane</keyword>
<proteinExistence type="predicted"/>
<evidence type="ECO:0000313" key="3">
    <source>
        <dbReference type="Proteomes" id="UP000223913"/>
    </source>
</evidence>
<dbReference type="EMBL" id="PDUD01000022">
    <property type="protein sequence ID" value="PHN05326.1"/>
    <property type="molecule type" value="Genomic_DNA"/>
</dbReference>
<gene>
    <name evidence="2" type="ORF">CRP01_17575</name>
</gene>
<keyword evidence="3" id="KW-1185">Reference proteome</keyword>
<evidence type="ECO:0000256" key="1">
    <source>
        <dbReference type="SAM" id="Phobius"/>
    </source>
</evidence>